<dbReference type="Proteomes" id="UP000215902">
    <property type="component" value="Unassembled WGS sequence"/>
</dbReference>
<accession>A0A267DFP9</accession>
<dbReference type="EMBL" id="NIVC01004233">
    <property type="protein sequence ID" value="PAA48113.1"/>
    <property type="molecule type" value="Genomic_DNA"/>
</dbReference>
<sequence>SALLAEIGSDWLIKVASQTAEPLKLITLLLANEIWVTAIVRAIRRSTAAVVATLHCLQLPTTEAFSVRQQETDSDVFYPDNGNYDVEELKMMPTYKKRLSSSLSGIPTFGEYIPMDEATIQYLLREQQRRLERSAPGFIG</sequence>
<keyword evidence="2" id="KW-1185">Reference proteome</keyword>
<reference evidence="1 2" key="1">
    <citation type="submission" date="2017-06" db="EMBL/GenBank/DDBJ databases">
        <title>A platform for efficient transgenesis in Macrostomum lignano, a flatworm model organism for stem cell research.</title>
        <authorList>
            <person name="Berezikov E."/>
        </authorList>
    </citation>
    <scope>NUCLEOTIDE SEQUENCE [LARGE SCALE GENOMIC DNA]</scope>
    <source>
        <strain evidence="1">DV1</strain>
        <tissue evidence="1">Whole organism</tissue>
    </source>
</reference>
<comment type="caution">
    <text evidence="1">The sequence shown here is derived from an EMBL/GenBank/DDBJ whole genome shotgun (WGS) entry which is preliminary data.</text>
</comment>
<name>A0A267DFP9_9PLAT</name>
<dbReference type="AlphaFoldDB" id="A0A267DFP9"/>
<protein>
    <submittedName>
        <fullName evidence="1">Uncharacterized protein</fullName>
    </submittedName>
</protein>
<organism evidence="1 2">
    <name type="scientific">Macrostomum lignano</name>
    <dbReference type="NCBI Taxonomy" id="282301"/>
    <lineage>
        <taxon>Eukaryota</taxon>
        <taxon>Metazoa</taxon>
        <taxon>Spiralia</taxon>
        <taxon>Lophotrochozoa</taxon>
        <taxon>Platyhelminthes</taxon>
        <taxon>Rhabditophora</taxon>
        <taxon>Macrostomorpha</taxon>
        <taxon>Macrostomida</taxon>
        <taxon>Macrostomidae</taxon>
        <taxon>Macrostomum</taxon>
    </lineage>
</organism>
<gene>
    <name evidence="1" type="ORF">BOX15_Mlig010686g3</name>
</gene>
<feature type="non-terminal residue" evidence="1">
    <location>
        <position position="1"/>
    </location>
</feature>
<proteinExistence type="predicted"/>
<evidence type="ECO:0000313" key="2">
    <source>
        <dbReference type="Proteomes" id="UP000215902"/>
    </source>
</evidence>
<evidence type="ECO:0000313" key="1">
    <source>
        <dbReference type="EMBL" id="PAA48113.1"/>
    </source>
</evidence>